<feature type="non-terminal residue" evidence="2">
    <location>
        <position position="260"/>
    </location>
</feature>
<name>A0A0B6YBD5_9EUPU</name>
<dbReference type="InterPro" id="IPR001846">
    <property type="entry name" value="VWF_type-D"/>
</dbReference>
<evidence type="ECO:0000259" key="1">
    <source>
        <dbReference type="PROSITE" id="PS51233"/>
    </source>
</evidence>
<accession>A0A0B6YBD5</accession>
<dbReference type="EMBL" id="HACG01006584">
    <property type="protein sequence ID" value="CEK53449.1"/>
    <property type="molecule type" value="Transcribed_RNA"/>
</dbReference>
<gene>
    <name evidence="2" type="primary">ORF20325</name>
</gene>
<protein>
    <recommendedName>
        <fullName evidence="1">VWFD domain-containing protein</fullName>
    </recommendedName>
</protein>
<evidence type="ECO:0000313" key="2">
    <source>
        <dbReference type="EMBL" id="CEK53449.1"/>
    </source>
</evidence>
<reference evidence="2" key="1">
    <citation type="submission" date="2014-12" db="EMBL/GenBank/DDBJ databases">
        <title>Insight into the proteome of Arion vulgaris.</title>
        <authorList>
            <person name="Aradska J."/>
            <person name="Bulat T."/>
            <person name="Smidak R."/>
            <person name="Sarate P."/>
            <person name="Gangsoo J."/>
            <person name="Sialana F."/>
            <person name="Bilban M."/>
            <person name="Lubec G."/>
        </authorList>
    </citation>
    <scope>NUCLEOTIDE SEQUENCE</scope>
    <source>
        <tissue evidence="2">Skin</tissue>
    </source>
</reference>
<proteinExistence type="predicted"/>
<dbReference type="PROSITE" id="PS51233">
    <property type="entry name" value="VWFD"/>
    <property type="match status" value="1"/>
</dbReference>
<sequence length="260" mass="29301">RFSFVCEKTQINKEGSVFSTGYLSCPNSHPDGTRLSVKDIIYHHTRSQKNSTVKLCWNPVKTVCRIAGTDKIITENNTYGYILDKVCQNNVIECDNKKQKQGVLCPQFEIELECPQNTRKNCDVDSKRKSCEDEGGICKNTLTGTRCVKEKKLRTGNEVVGRRNFTIGSREYTSSQCSLLRNSHYRTFDGDLRTVEANFCINMVTTESTYSENEHFPSFSVETCTEKIQVNGTDTSKTSLILKTQGTTYTVAPESFTVNG</sequence>
<organism evidence="2">
    <name type="scientific">Arion vulgaris</name>
    <dbReference type="NCBI Taxonomy" id="1028688"/>
    <lineage>
        <taxon>Eukaryota</taxon>
        <taxon>Metazoa</taxon>
        <taxon>Spiralia</taxon>
        <taxon>Lophotrochozoa</taxon>
        <taxon>Mollusca</taxon>
        <taxon>Gastropoda</taxon>
        <taxon>Heterobranchia</taxon>
        <taxon>Euthyneura</taxon>
        <taxon>Panpulmonata</taxon>
        <taxon>Eupulmonata</taxon>
        <taxon>Stylommatophora</taxon>
        <taxon>Helicina</taxon>
        <taxon>Arionoidea</taxon>
        <taxon>Arionidae</taxon>
        <taxon>Arion</taxon>
    </lineage>
</organism>
<feature type="non-terminal residue" evidence="2">
    <location>
        <position position="1"/>
    </location>
</feature>
<feature type="domain" description="VWFD" evidence="1">
    <location>
        <begin position="175"/>
        <end position="260"/>
    </location>
</feature>
<dbReference type="AlphaFoldDB" id="A0A0B6YBD5"/>